<evidence type="ECO:0000313" key="1">
    <source>
        <dbReference type="EMBL" id="KAJ2974620.1"/>
    </source>
</evidence>
<dbReference type="Proteomes" id="UP001143910">
    <property type="component" value="Unassembled WGS sequence"/>
</dbReference>
<evidence type="ECO:0000313" key="2">
    <source>
        <dbReference type="Proteomes" id="UP001143910"/>
    </source>
</evidence>
<name>A0ACC1N695_9HYPO</name>
<sequence length="714" mass="81616">MPRVFTASEVKAEMAAVIARIQNLHDDLVATVTPSSACFANVFAPWIEVSNEVDAKTGMIQLLSQAAQDQETRSAASNANKEFASATSAWMSRTDLFDLIKAAASRNEDMDPESKHWMEEKLRDFAAAGHGSLQGPDLDVFISQRFKIEELKTAFERNLRDEGGGVVMTREELSGVSEEHLQQWKQNHDDGVESFFVPFGNGGWSIVMRYAHLESSRRRMFLAEEMRMHANVPLFQDIVRLRDSQARILGYSSHGEFRLQGRAIKPAAYIESLLSKLRETLIPKGRQELQDLEKLKARTIQEPGISETEYRGKLAPWDVRYYRRVASLRVNVDDEAISEFFPLGTTMQSMLNMFEKVLQLAFKQVPPEKLDETTRWHDDVQVWEVWDAASNQEFMGFLYLDLFWRKHKNKGAQNICIERGFLRQDGSRHVPATVLMCSIPQPTKSCALLQHSELVTIFHGQFRILNNNLTRDLSIQLTYRAVELGHGVHNLVSKTKYARFHGTNLPSDFIEVPSILLENWCWIPETLQQMSCHYTSLDPGYLAEWRVAHPGEHDPPTKLPSKFQRQLLQNRNSNRGLQLLYHLVIAIFDVKIYNPSSHEEAEALTIQKLWYDLREELEGLDFSSSRAQGHGYTSFDHLVSGYDMGFYTYLSSFAIAQDIFQTIFDQDPWDLASWARYREGVLKPGGSQRDPISLVSKLLGREPDFEALGKSLEI</sequence>
<protein>
    <submittedName>
        <fullName evidence="1">Uncharacterized protein</fullName>
    </submittedName>
</protein>
<dbReference type="EMBL" id="JANJQO010000806">
    <property type="protein sequence ID" value="KAJ2974620.1"/>
    <property type="molecule type" value="Genomic_DNA"/>
</dbReference>
<gene>
    <name evidence="1" type="ORF">NQ176_g5958</name>
</gene>
<comment type="caution">
    <text evidence="1">The sequence shown here is derived from an EMBL/GenBank/DDBJ whole genome shotgun (WGS) entry which is preliminary data.</text>
</comment>
<organism evidence="1 2">
    <name type="scientific">Zarea fungicola</name>
    <dbReference type="NCBI Taxonomy" id="93591"/>
    <lineage>
        <taxon>Eukaryota</taxon>
        <taxon>Fungi</taxon>
        <taxon>Dikarya</taxon>
        <taxon>Ascomycota</taxon>
        <taxon>Pezizomycotina</taxon>
        <taxon>Sordariomycetes</taxon>
        <taxon>Hypocreomycetidae</taxon>
        <taxon>Hypocreales</taxon>
        <taxon>Cordycipitaceae</taxon>
        <taxon>Zarea</taxon>
    </lineage>
</organism>
<reference evidence="1" key="1">
    <citation type="submission" date="2022-08" db="EMBL/GenBank/DDBJ databases">
        <title>Genome Sequence of Lecanicillium fungicola.</title>
        <authorList>
            <person name="Buettner E."/>
        </authorList>
    </citation>
    <scope>NUCLEOTIDE SEQUENCE</scope>
    <source>
        <strain evidence="1">Babe33</strain>
    </source>
</reference>
<accession>A0ACC1N695</accession>
<keyword evidence="2" id="KW-1185">Reference proteome</keyword>
<proteinExistence type="predicted"/>